<evidence type="ECO:0000259" key="1">
    <source>
        <dbReference type="Pfam" id="PF00085"/>
    </source>
</evidence>
<dbReference type="AlphaFoldDB" id="V6LL02"/>
<dbReference type="EMBL" id="KI546101">
    <property type="protein sequence ID" value="EST45043.1"/>
    <property type="molecule type" value="Genomic_DNA"/>
</dbReference>
<evidence type="ECO:0000313" key="3">
    <source>
        <dbReference type="EMBL" id="KAH0573376.1"/>
    </source>
</evidence>
<accession>V6LL02</accession>
<dbReference type="OrthoDB" id="2121326at2759"/>
<dbReference type="Pfam" id="PF00085">
    <property type="entry name" value="Thioredoxin"/>
    <property type="match status" value="1"/>
</dbReference>
<sequence>MLITLSIVLDFSRYHDMQIEDVQNKILLIKFAPSWCIGCENFNSLYNNLSFQNEYKHIIFSQIYCVENQDICDRYNIVQLPSVIRLYQGISELCTDLKNFEECIH</sequence>
<name>V6LL02_9EUKA</name>
<dbReference type="Proteomes" id="UP000018208">
    <property type="component" value="Unassembled WGS sequence"/>
</dbReference>
<dbReference type="InterPro" id="IPR036249">
    <property type="entry name" value="Thioredoxin-like_sf"/>
</dbReference>
<organism evidence="2">
    <name type="scientific">Spironucleus salmonicida</name>
    <dbReference type="NCBI Taxonomy" id="348837"/>
    <lineage>
        <taxon>Eukaryota</taxon>
        <taxon>Metamonada</taxon>
        <taxon>Diplomonadida</taxon>
        <taxon>Hexamitidae</taxon>
        <taxon>Hexamitinae</taxon>
        <taxon>Spironucleus</taxon>
    </lineage>
</organism>
<dbReference type="SUPFAM" id="SSF52833">
    <property type="entry name" value="Thioredoxin-like"/>
    <property type="match status" value="1"/>
</dbReference>
<protein>
    <submittedName>
        <fullName evidence="2">Thioredoxin domain-containing protein</fullName>
    </submittedName>
</protein>
<reference evidence="3" key="2">
    <citation type="submission" date="2020-12" db="EMBL/GenBank/DDBJ databases">
        <title>New Spironucleus salmonicida genome in near-complete chromosomes.</title>
        <authorList>
            <person name="Xu F."/>
            <person name="Kurt Z."/>
            <person name="Jimenez-Gonzalez A."/>
            <person name="Astvaldsson A."/>
            <person name="Andersson J.O."/>
            <person name="Svard S.G."/>
        </authorList>
    </citation>
    <scope>NUCLEOTIDE SEQUENCE</scope>
    <source>
        <strain evidence="3">ATCC 50377</strain>
    </source>
</reference>
<dbReference type="CDD" id="cd02961">
    <property type="entry name" value="PDI_a_family"/>
    <property type="match status" value="1"/>
</dbReference>
<dbReference type="EMBL" id="AUWU02000005">
    <property type="protein sequence ID" value="KAH0573376.1"/>
    <property type="molecule type" value="Genomic_DNA"/>
</dbReference>
<dbReference type="Gene3D" id="3.40.30.10">
    <property type="entry name" value="Glutaredoxin"/>
    <property type="match status" value="1"/>
</dbReference>
<keyword evidence="4" id="KW-1185">Reference proteome</keyword>
<proteinExistence type="predicted"/>
<dbReference type="InterPro" id="IPR013766">
    <property type="entry name" value="Thioredoxin_domain"/>
</dbReference>
<evidence type="ECO:0000313" key="4">
    <source>
        <dbReference type="Proteomes" id="UP000018208"/>
    </source>
</evidence>
<reference evidence="2 3" key="1">
    <citation type="journal article" date="2014" name="PLoS Genet.">
        <title>The Genome of Spironucleus salmonicida Highlights a Fish Pathogen Adapted to Fluctuating Environments.</title>
        <authorList>
            <person name="Xu F."/>
            <person name="Jerlstrom-Hultqvist J."/>
            <person name="Einarsson E."/>
            <person name="Astvaldsson A."/>
            <person name="Svard S.G."/>
            <person name="Andersson J.O."/>
        </authorList>
    </citation>
    <scope>NUCLEOTIDE SEQUENCE</scope>
    <source>
        <strain evidence="3">ATCC 50377</strain>
    </source>
</reference>
<evidence type="ECO:0000313" key="2">
    <source>
        <dbReference type="EMBL" id="EST45043.1"/>
    </source>
</evidence>
<gene>
    <name evidence="2" type="ORF">SS50377_15062</name>
    <name evidence="3" type="ORF">SS50377_25496</name>
</gene>
<dbReference type="VEuPathDB" id="GiardiaDB:SS50377_25496"/>
<feature type="domain" description="Thioredoxin" evidence="1">
    <location>
        <begin position="16"/>
        <end position="84"/>
    </location>
</feature>